<dbReference type="PANTHER" id="PTHR43135:SF3">
    <property type="entry name" value="ALPHA-D-RIBOSE 1-METHYLPHOSPHONATE 5-TRIPHOSPHATE DIPHOSPHATASE"/>
    <property type="match status" value="1"/>
</dbReference>
<keyword evidence="3" id="KW-1185">Reference proteome</keyword>
<dbReference type="RefSeq" id="WP_157290530.1">
    <property type="nucleotide sequence ID" value="NZ_JAVKFR010000023.1"/>
</dbReference>
<dbReference type="Pfam" id="PF07969">
    <property type="entry name" value="Amidohydro_3"/>
    <property type="match status" value="1"/>
</dbReference>
<dbReference type="PANTHER" id="PTHR43135">
    <property type="entry name" value="ALPHA-D-RIBOSE 1-METHYLPHOSPHONATE 5-TRIPHOSPHATE DIPHOSPHATASE"/>
    <property type="match status" value="1"/>
</dbReference>
<evidence type="ECO:0000313" key="2">
    <source>
        <dbReference type="EMBL" id="MVS99727.1"/>
    </source>
</evidence>
<dbReference type="EC" id="3.6.1.63" evidence="2"/>
<accession>A0A7X3K3P2</accession>
<evidence type="ECO:0000313" key="3">
    <source>
        <dbReference type="Proteomes" id="UP000438106"/>
    </source>
</evidence>
<dbReference type="SUPFAM" id="SSF51556">
    <property type="entry name" value="Metallo-dependent hydrolases"/>
    <property type="match status" value="1"/>
</dbReference>
<dbReference type="EMBL" id="WQRF01000003">
    <property type="protein sequence ID" value="MVS99727.1"/>
    <property type="molecule type" value="Genomic_DNA"/>
</dbReference>
<feature type="domain" description="Amidohydrolase 3" evidence="1">
    <location>
        <begin position="218"/>
        <end position="381"/>
    </location>
</feature>
<dbReference type="InterPro" id="IPR013108">
    <property type="entry name" value="Amidohydro_3"/>
</dbReference>
<gene>
    <name evidence="2" type="ORF">GO014_11905</name>
</gene>
<dbReference type="GO" id="GO:0016810">
    <property type="term" value="F:hydrolase activity, acting on carbon-nitrogen (but not peptide) bonds"/>
    <property type="evidence" value="ECO:0007669"/>
    <property type="project" value="InterPro"/>
</dbReference>
<dbReference type="NCBIfam" id="NF011981">
    <property type="entry name" value="PRK15446.1-2"/>
    <property type="match status" value="1"/>
</dbReference>
<dbReference type="NCBIfam" id="NF011990">
    <property type="entry name" value="PRK15446.2-6"/>
    <property type="match status" value="1"/>
</dbReference>
<dbReference type="CDD" id="cd01306">
    <property type="entry name" value="PhnM"/>
    <property type="match status" value="1"/>
</dbReference>
<keyword evidence="2" id="KW-0378">Hydrolase</keyword>
<proteinExistence type="predicted"/>
<dbReference type="GO" id="GO:0019700">
    <property type="term" value="P:organic phosphonate catabolic process"/>
    <property type="evidence" value="ECO:0007669"/>
    <property type="project" value="InterPro"/>
</dbReference>
<dbReference type="InterPro" id="IPR051781">
    <property type="entry name" value="Metallo-dep_Hydrolase"/>
</dbReference>
<dbReference type="SUPFAM" id="SSF51338">
    <property type="entry name" value="Composite domain of metallo-dependent hydrolases"/>
    <property type="match status" value="1"/>
</dbReference>
<dbReference type="NCBIfam" id="NF011987">
    <property type="entry name" value="PRK15446.2-3"/>
    <property type="match status" value="1"/>
</dbReference>
<dbReference type="Gene3D" id="3.20.20.140">
    <property type="entry name" value="Metal-dependent hydrolases"/>
    <property type="match status" value="2"/>
</dbReference>
<protein>
    <submittedName>
        <fullName evidence="2">Alpha-D-ribose 1-methylphosphonate 5-triphosphate diphosphatase</fullName>
        <ecNumber evidence="2">3.6.1.63</ecNumber>
    </submittedName>
</protein>
<dbReference type="Proteomes" id="UP000438106">
    <property type="component" value="Unassembled WGS sequence"/>
</dbReference>
<sequence>MTAIGLDQTILTNARIVLADQVMEGSVEMAGGVITAIGSGSSRGVDLEGDFLIPGLVELHTDHLETHYAPRPKVRWHPVAAVQAHDAQIAASGITTVFDAIRVGTDEHADMGAAELQVLADAVTAGVRAQRLRADHFIHLRCEVSAPDCLEAFEAIMDHPLVRLASLMDHAPGQRQFANPEAYKAYYQGKLKMSDAELAEFIARRSLESITFSDRHRKALAELSHARGIALASHDDATETHVDAALELGIRIAEFPTTLEAARASRDAGLAILMGGPNLVRGGSHSGNVSARALAAAGLLDIVSSDYIPFSMLQSAFCLVDTVEGISVPEAIGLVTRRPAEAAGLEDRGEIALGKRADLVQVRLDDGVPIVRTVWRQGRRVL</sequence>
<dbReference type="Gene3D" id="2.30.40.10">
    <property type="entry name" value="Urease, subunit C, domain 1"/>
    <property type="match status" value="1"/>
</dbReference>
<evidence type="ECO:0000259" key="1">
    <source>
        <dbReference type="Pfam" id="PF07969"/>
    </source>
</evidence>
<dbReference type="InterPro" id="IPR011059">
    <property type="entry name" value="Metal-dep_hydrolase_composite"/>
</dbReference>
<organism evidence="2 3">
    <name type="scientific">Devosia marina</name>
    <dbReference type="NCBI Taxonomy" id="2683198"/>
    <lineage>
        <taxon>Bacteria</taxon>
        <taxon>Pseudomonadati</taxon>
        <taxon>Pseudomonadota</taxon>
        <taxon>Alphaproteobacteria</taxon>
        <taxon>Hyphomicrobiales</taxon>
        <taxon>Devosiaceae</taxon>
        <taxon>Devosia</taxon>
    </lineage>
</organism>
<dbReference type="NCBIfam" id="NF011984">
    <property type="entry name" value="PRK15446.1-5"/>
    <property type="match status" value="1"/>
</dbReference>
<dbReference type="NCBIfam" id="NF011983">
    <property type="entry name" value="PRK15446.1-4"/>
    <property type="match status" value="1"/>
</dbReference>
<dbReference type="PIRSF" id="PIRSF038971">
    <property type="entry name" value="PhnM"/>
    <property type="match status" value="1"/>
</dbReference>
<reference evidence="2 3" key="1">
    <citation type="submission" date="2019-12" db="EMBL/GenBank/DDBJ databases">
        <title>Devosia maris sp. nov., isolated from the deep seawater.</title>
        <authorList>
            <person name="Liu Y."/>
        </authorList>
    </citation>
    <scope>NUCLEOTIDE SEQUENCE [LARGE SCALE GENOMIC DNA]</scope>
    <source>
        <strain evidence="2 3">L53-10-65</strain>
    </source>
</reference>
<dbReference type="NCBIfam" id="TIGR02318">
    <property type="entry name" value="phosphono_phnM"/>
    <property type="match status" value="1"/>
</dbReference>
<name>A0A7X3K3P2_9HYPH</name>
<dbReference type="InterPro" id="IPR032466">
    <property type="entry name" value="Metal_Hydrolase"/>
</dbReference>
<comment type="caution">
    <text evidence="2">The sequence shown here is derived from an EMBL/GenBank/DDBJ whole genome shotgun (WGS) entry which is preliminary data.</text>
</comment>
<dbReference type="InterPro" id="IPR012696">
    <property type="entry name" value="PhnM"/>
</dbReference>
<dbReference type="AlphaFoldDB" id="A0A7X3K3P2"/>